<reference evidence="2 3" key="1">
    <citation type="journal article" date="2011" name="J. Bacteriol.">
        <title>Complete genome sequence of Metallosphaera cuprina, a metal sulfide-oxidizing archaeon from a hot spring.</title>
        <authorList>
            <person name="Liu L.J."/>
            <person name="You X.Y."/>
            <person name="Zheng H."/>
            <person name="Wang S."/>
            <person name="Jiang C.Y."/>
            <person name="Liu S.J."/>
        </authorList>
    </citation>
    <scope>NUCLEOTIDE SEQUENCE [LARGE SCALE GENOMIC DNA]</scope>
    <source>
        <strain evidence="2 3">Ar-4</strain>
    </source>
</reference>
<keyword evidence="3" id="KW-1185">Reference proteome</keyword>
<feature type="transmembrane region" description="Helical" evidence="1">
    <location>
        <begin position="44"/>
        <end position="76"/>
    </location>
</feature>
<gene>
    <name evidence="2" type="ordered locus">Mcup_1456</name>
</gene>
<evidence type="ECO:0000313" key="2">
    <source>
        <dbReference type="EMBL" id="AEB95559.1"/>
    </source>
</evidence>
<dbReference type="EMBL" id="CP002656">
    <property type="protein sequence ID" value="AEB95559.1"/>
    <property type="molecule type" value="Genomic_DNA"/>
</dbReference>
<name>F4FYY9_METCR</name>
<keyword evidence="1" id="KW-0472">Membrane</keyword>
<protein>
    <submittedName>
        <fullName evidence="2">Uncharacterized protein</fullName>
    </submittedName>
</protein>
<dbReference type="AlphaFoldDB" id="F4FYY9"/>
<dbReference type="PATRIC" id="fig|1006006.8.peg.1451"/>
<evidence type="ECO:0000313" key="3">
    <source>
        <dbReference type="Proteomes" id="UP000007812"/>
    </source>
</evidence>
<proteinExistence type="predicted"/>
<evidence type="ECO:0000256" key="1">
    <source>
        <dbReference type="SAM" id="Phobius"/>
    </source>
</evidence>
<organism evidence="2 3">
    <name type="scientific">Metallosphaera cuprina (strain Ar-4)</name>
    <dbReference type="NCBI Taxonomy" id="1006006"/>
    <lineage>
        <taxon>Archaea</taxon>
        <taxon>Thermoproteota</taxon>
        <taxon>Thermoprotei</taxon>
        <taxon>Sulfolobales</taxon>
        <taxon>Sulfolobaceae</taxon>
        <taxon>Metallosphaera</taxon>
    </lineage>
</organism>
<dbReference type="KEGG" id="mcn:Mcup_1456"/>
<dbReference type="Proteomes" id="UP000007812">
    <property type="component" value="Chromosome"/>
</dbReference>
<keyword evidence="1" id="KW-0812">Transmembrane</keyword>
<keyword evidence="1" id="KW-1133">Transmembrane helix</keyword>
<sequence length="77" mass="8289">MLATFLALLIFFLLARLISPLSHLLGLLIGFVAVLWVFKEIFDVGWLSALGIAIVTFIITIILLIILAAVGLGLGLL</sequence>
<dbReference type="HOGENOM" id="CLU_2629708_0_0_2"/>
<accession>F4FYY9</accession>